<dbReference type="EMBL" id="UZAI01003685">
    <property type="protein sequence ID" value="VDO81599.1"/>
    <property type="molecule type" value="Genomic_DNA"/>
</dbReference>
<dbReference type="AlphaFoldDB" id="A0A3P7YVX1"/>
<gene>
    <name evidence="2" type="ORF">SMRZ_LOCUS8472</name>
</gene>
<feature type="region of interest" description="Disordered" evidence="1">
    <location>
        <begin position="1"/>
        <end position="68"/>
    </location>
</feature>
<accession>A0A3P7YVX1</accession>
<feature type="compositionally biased region" description="Polar residues" evidence="1">
    <location>
        <begin position="18"/>
        <end position="32"/>
    </location>
</feature>
<reference evidence="2 3" key="1">
    <citation type="submission" date="2018-11" db="EMBL/GenBank/DDBJ databases">
        <authorList>
            <consortium name="Pathogen Informatics"/>
        </authorList>
    </citation>
    <scope>NUCLEOTIDE SEQUENCE [LARGE SCALE GENOMIC DNA]</scope>
    <source>
        <strain evidence="2 3">Zambia</strain>
    </source>
</reference>
<protein>
    <submittedName>
        <fullName evidence="2">Uncharacterized protein</fullName>
    </submittedName>
</protein>
<sequence length="163" mass="17992">MPDKSRPNASPVKPASGIPTSTSDPTLYTSENSFSRSSQHHVSSAPSTDKTSVPLLDQRTTPPLTSNKIAVSRAHAPIIARSVPSTSLNLGENWPDHPRSCQRTQSMFWLRICLTHGLELGYYDRFWLLGLVWFCPTSAALSGPDPYEHNPHILDKNYSGVVH</sequence>
<evidence type="ECO:0000313" key="2">
    <source>
        <dbReference type="EMBL" id="VDO81599.1"/>
    </source>
</evidence>
<feature type="compositionally biased region" description="Polar residues" evidence="1">
    <location>
        <begin position="58"/>
        <end position="68"/>
    </location>
</feature>
<dbReference type="Proteomes" id="UP000277204">
    <property type="component" value="Unassembled WGS sequence"/>
</dbReference>
<evidence type="ECO:0000313" key="3">
    <source>
        <dbReference type="Proteomes" id="UP000277204"/>
    </source>
</evidence>
<name>A0A3P7YVX1_9TREM</name>
<evidence type="ECO:0000256" key="1">
    <source>
        <dbReference type="SAM" id="MobiDB-lite"/>
    </source>
</evidence>
<organism evidence="2 3">
    <name type="scientific">Schistosoma margrebowiei</name>
    <dbReference type="NCBI Taxonomy" id="48269"/>
    <lineage>
        <taxon>Eukaryota</taxon>
        <taxon>Metazoa</taxon>
        <taxon>Spiralia</taxon>
        <taxon>Lophotrochozoa</taxon>
        <taxon>Platyhelminthes</taxon>
        <taxon>Trematoda</taxon>
        <taxon>Digenea</taxon>
        <taxon>Strigeidida</taxon>
        <taxon>Schistosomatoidea</taxon>
        <taxon>Schistosomatidae</taxon>
        <taxon>Schistosoma</taxon>
    </lineage>
</organism>
<proteinExistence type="predicted"/>
<keyword evidence="3" id="KW-1185">Reference proteome</keyword>
<feature type="compositionally biased region" description="Low complexity" evidence="1">
    <location>
        <begin position="33"/>
        <end position="47"/>
    </location>
</feature>